<keyword evidence="2" id="KW-0805">Transcription regulation</keyword>
<feature type="domain" description="HTH lysR-type" evidence="5">
    <location>
        <begin position="1"/>
        <end position="58"/>
    </location>
</feature>
<evidence type="ECO:0000256" key="2">
    <source>
        <dbReference type="ARBA" id="ARBA00023015"/>
    </source>
</evidence>
<evidence type="ECO:0000256" key="3">
    <source>
        <dbReference type="ARBA" id="ARBA00023125"/>
    </source>
</evidence>
<dbReference type="PANTHER" id="PTHR30419:SF8">
    <property type="entry name" value="NITROGEN ASSIMILATION TRANSCRIPTIONAL ACTIVATOR-RELATED"/>
    <property type="match status" value="1"/>
</dbReference>
<evidence type="ECO:0000256" key="4">
    <source>
        <dbReference type="ARBA" id="ARBA00023163"/>
    </source>
</evidence>
<dbReference type="Proteomes" id="UP001081438">
    <property type="component" value="Unassembled WGS sequence"/>
</dbReference>
<dbReference type="Gene3D" id="1.10.10.10">
    <property type="entry name" value="Winged helix-like DNA-binding domain superfamily/Winged helix DNA-binding domain"/>
    <property type="match status" value="1"/>
</dbReference>
<reference evidence="6" key="1">
    <citation type="journal article" date="2022" name="Int. J. Mol. Sci.">
        <title>Phenotypic and genotypic virulence characterisation of Staphylococcus pettenkoferi strains isolated from human bloodstream and diabetic foot infections.</title>
        <authorList>
            <person name="Magnan C."/>
        </authorList>
    </citation>
    <scope>NUCLEOTIDE SEQUENCE</scope>
    <source>
        <strain evidence="6">NSP020P</strain>
    </source>
</reference>
<dbReference type="InterPro" id="IPR036388">
    <property type="entry name" value="WH-like_DNA-bd_sf"/>
</dbReference>
<proteinExistence type="inferred from homology"/>
<dbReference type="InterPro" id="IPR005119">
    <property type="entry name" value="LysR_subst-bd"/>
</dbReference>
<evidence type="ECO:0000313" key="7">
    <source>
        <dbReference type="Proteomes" id="UP001081438"/>
    </source>
</evidence>
<comment type="similarity">
    <text evidence="1">Belongs to the LysR transcriptional regulatory family.</text>
</comment>
<comment type="caution">
    <text evidence="6">The sequence shown here is derived from an EMBL/GenBank/DDBJ whole genome shotgun (WGS) entry which is preliminary data.</text>
</comment>
<dbReference type="GO" id="GO:0005829">
    <property type="term" value="C:cytosol"/>
    <property type="evidence" value="ECO:0007669"/>
    <property type="project" value="TreeGrafter"/>
</dbReference>
<keyword evidence="3" id="KW-0238">DNA-binding</keyword>
<name>A0A9Q4D8H4_9STAP</name>
<protein>
    <submittedName>
        <fullName evidence="6">LysR family transcriptional regulator</fullName>
    </submittedName>
</protein>
<organism evidence="6 7">
    <name type="scientific">Staphylococcus pettenkoferi</name>
    <dbReference type="NCBI Taxonomy" id="170573"/>
    <lineage>
        <taxon>Bacteria</taxon>
        <taxon>Bacillati</taxon>
        <taxon>Bacillota</taxon>
        <taxon>Bacilli</taxon>
        <taxon>Bacillales</taxon>
        <taxon>Staphylococcaceae</taxon>
        <taxon>Staphylococcus</taxon>
    </lineage>
</organism>
<dbReference type="InterPro" id="IPR050950">
    <property type="entry name" value="HTH-type_LysR_regulators"/>
</dbReference>
<keyword evidence="4" id="KW-0804">Transcription</keyword>
<evidence type="ECO:0000256" key="1">
    <source>
        <dbReference type="ARBA" id="ARBA00009437"/>
    </source>
</evidence>
<accession>A0A9Q4D8H4</accession>
<dbReference type="PROSITE" id="PS50931">
    <property type="entry name" value="HTH_LYSR"/>
    <property type="match status" value="1"/>
</dbReference>
<evidence type="ECO:0000259" key="5">
    <source>
        <dbReference type="PROSITE" id="PS50931"/>
    </source>
</evidence>
<dbReference type="Gene3D" id="3.40.190.10">
    <property type="entry name" value="Periplasmic binding protein-like II"/>
    <property type="match status" value="2"/>
</dbReference>
<gene>
    <name evidence="6" type="ORF">NW112_05970</name>
</gene>
<dbReference type="InterPro" id="IPR000847">
    <property type="entry name" value="LysR_HTH_N"/>
</dbReference>
<dbReference type="GO" id="GO:0003700">
    <property type="term" value="F:DNA-binding transcription factor activity"/>
    <property type="evidence" value="ECO:0007669"/>
    <property type="project" value="InterPro"/>
</dbReference>
<dbReference type="InterPro" id="IPR036390">
    <property type="entry name" value="WH_DNA-bd_sf"/>
</dbReference>
<dbReference type="PANTHER" id="PTHR30419">
    <property type="entry name" value="HTH-TYPE TRANSCRIPTIONAL REGULATOR YBHD"/>
    <property type="match status" value="1"/>
</dbReference>
<evidence type="ECO:0000313" key="6">
    <source>
        <dbReference type="EMBL" id="MCY1594779.1"/>
    </source>
</evidence>
<dbReference type="GO" id="GO:0003677">
    <property type="term" value="F:DNA binding"/>
    <property type="evidence" value="ECO:0007669"/>
    <property type="project" value="UniProtKB-KW"/>
</dbReference>
<dbReference type="Pfam" id="PF00126">
    <property type="entry name" value="HTH_1"/>
    <property type="match status" value="1"/>
</dbReference>
<dbReference type="EMBL" id="JANSKX010000018">
    <property type="protein sequence ID" value="MCY1594779.1"/>
    <property type="molecule type" value="Genomic_DNA"/>
</dbReference>
<dbReference type="SUPFAM" id="SSF53850">
    <property type="entry name" value="Periplasmic binding protein-like II"/>
    <property type="match status" value="1"/>
</dbReference>
<dbReference type="Pfam" id="PF03466">
    <property type="entry name" value="LysR_substrate"/>
    <property type="match status" value="1"/>
</dbReference>
<dbReference type="SUPFAM" id="SSF46785">
    <property type="entry name" value="Winged helix' DNA-binding domain"/>
    <property type="match status" value="1"/>
</dbReference>
<sequence length="281" mass="32441">MHLDYIADLRKVAELQSMNKAAQCLNISTPALSKRIKSVEDYFECKLFYRTSKGIFLTEAGEKVLRKLVNIHKEMRNLKRDISEKTSAKVRVGVLPSYFLYQLEDTSSRVLEKDLTINVESTTQILLSRLYETKIDALIGDIESVKENDLYYKTLYSEGYNLICSKNLSESFNGDVEVEEINESTLFVLNPPSDTLNFIRDNLNVSNVNLEYKDNLDSILADVRMEKGYTILPDSLRFKADKLNLDYVKIKYKQRDVGIVSYNECMVQSVYDILSRNLKEE</sequence>
<dbReference type="AlphaFoldDB" id="A0A9Q4D8H4"/>
<dbReference type="RefSeq" id="WP_268211143.1">
    <property type="nucleotide sequence ID" value="NZ_JANSKS010000038.1"/>
</dbReference>